<dbReference type="EnsemblMetazoa" id="SCAU015736-RB">
    <property type="protein sequence ID" value="SCAU015736-PB"/>
    <property type="gene ID" value="SCAU015736"/>
</dbReference>
<organism evidence="2 3">
    <name type="scientific">Stomoxys calcitrans</name>
    <name type="common">Stable fly</name>
    <name type="synonym">Conops calcitrans</name>
    <dbReference type="NCBI Taxonomy" id="35570"/>
    <lineage>
        <taxon>Eukaryota</taxon>
        <taxon>Metazoa</taxon>
        <taxon>Ecdysozoa</taxon>
        <taxon>Arthropoda</taxon>
        <taxon>Hexapoda</taxon>
        <taxon>Insecta</taxon>
        <taxon>Pterygota</taxon>
        <taxon>Neoptera</taxon>
        <taxon>Endopterygota</taxon>
        <taxon>Diptera</taxon>
        <taxon>Brachycera</taxon>
        <taxon>Muscomorpha</taxon>
        <taxon>Muscoidea</taxon>
        <taxon>Muscidae</taxon>
        <taxon>Stomoxys</taxon>
    </lineage>
</organism>
<dbReference type="Proteomes" id="UP000095300">
    <property type="component" value="Unassembled WGS sequence"/>
</dbReference>
<feature type="region of interest" description="Disordered" evidence="1">
    <location>
        <begin position="331"/>
        <end position="366"/>
    </location>
</feature>
<dbReference type="OrthoDB" id="5981545at2759"/>
<evidence type="ECO:0000313" key="2">
    <source>
        <dbReference type="EnsemblMetazoa" id="SCAU015736-PB"/>
    </source>
</evidence>
<gene>
    <name evidence="2" type="primary">106086072</name>
</gene>
<feature type="region of interest" description="Disordered" evidence="1">
    <location>
        <begin position="103"/>
        <end position="134"/>
    </location>
</feature>
<dbReference type="AlphaFoldDB" id="A0A1I8QC24"/>
<dbReference type="VEuPathDB" id="VectorBase:SCAU015736"/>
<feature type="compositionally biased region" description="Basic residues" evidence="1">
    <location>
        <begin position="352"/>
        <end position="363"/>
    </location>
</feature>
<dbReference type="STRING" id="35570.A0A1I8QC24"/>
<protein>
    <submittedName>
        <fullName evidence="2">Uncharacterized protein</fullName>
    </submittedName>
</protein>
<reference evidence="2" key="1">
    <citation type="submission" date="2020-05" db="UniProtKB">
        <authorList>
            <consortium name="EnsemblMetazoa"/>
        </authorList>
    </citation>
    <scope>IDENTIFICATION</scope>
    <source>
        <strain evidence="2">USDA</strain>
    </source>
</reference>
<keyword evidence="3" id="KW-1185">Reference proteome</keyword>
<accession>A0A1I8QC24</accession>
<sequence>MSITLDVNAFLNKDVCTQSGYKDGTTANHDGGDVILLEKEMEMETNIFDEIEHLLKFNKTRHRPACEAVIPFNLFSSWWFHCIYLMAEGNVFWFCYCSHMSTSSSQNLEFPNEPAKGEDKKIKPKKPEDNKPKAESFNLDFLSHTDDFLLASETQSLLGEDSLLYSVEHDRLQPLTSKFMVPGIYKRIEGIATQDHHKKPQTKLNVFTTDLEKSGRILTEKEFERVYDIGENAAHNPVRKIDFMPLIDPTTINSDHLHDTLDKVQHNIQEVEREPLQEWDSLNRLACDILKLARRDHIVIDRKNNEIVRTHHRTNQKTIYRFCQPEGFGLKMHDHKDSESSSADDDKYQEKRKSKLGRPRKRLKNDEEILKISPKVTKQEITAKPSEDKQEVTIKPIPHARTRSGRLVRKPMLLQPQQQEPQAETEDSIKNLLNDLKDVSYHNSKVDMVAKDRPEPPKTPPPVITSCELMSANEQSPTTSSPKRKVPPEAICPTCNKIFLGKRLQRHFAQHPEHMKIPRVEKTMANSNHDLEPQSTLIDSSSSCGSEEVTLFQFLVNKLQRSQQLNEDQKADLFLSELNDLVEQLQLRSSRLIRNTSGLHFVNQRCSKLLSIPEGQYALDLTAIESPVEPDMHDNANNQNLNSSSTSLPAHINTRSLDYTNLSITLDDTLTDEAAQKLNLSAGGKLLPPSEESLLRAVDDLVQTNITKIQSTAVCASDTSLNSSKTNTTSVVANILPPHIDHVSDNAVEAVNMKETSSSVVSASENPLLDLSVDFFQFNN</sequence>
<evidence type="ECO:0000256" key="1">
    <source>
        <dbReference type="SAM" id="MobiDB-lite"/>
    </source>
</evidence>
<proteinExistence type="predicted"/>
<feature type="compositionally biased region" description="Basic and acidic residues" evidence="1">
    <location>
        <begin position="331"/>
        <end position="351"/>
    </location>
</feature>
<evidence type="ECO:0000313" key="3">
    <source>
        <dbReference type="Proteomes" id="UP000095300"/>
    </source>
</evidence>
<feature type="region of interest" description="Disordered" evidence="1">
    <location>
        <begin position="381"/>
        <end position="406"/>
    </location>
</feature>
<name>A0A1I8QC24_STOCA</name>
<feature type="compositionally biased region" description="Basic and acidic residues" evidence="1">
    <location>
        <begin position="115"/>
        <end position="134"/>
    </location>
</feature>